<proteinExistence type="predicted"/>
<protein>
    <submittedName>
        <fullName evidence="1">Uncharacterized protein</fullName>
    </submittedName>
</protein>
<reference evidence="1" key="1">
    <citation type="submission" date="2021-02" db="EMBL/GenBank/DDBJ databases">
        <authorList>
            <consortium name="DOE Joint Genome Institute"/>
            <person name="Ahrendt S."/>
            <person name="Looney B.P."/>
            <person name="Miyauchi S."/>
            <person name="Morin E."/>
            <person name="Drula E."/>
            <person name="Courty P.E."/>
            <person name="Chicoki N."/>
            <person name="Fauchery L."/>
            <person name="Kohler A."/>
            <person name="Kuo A."/>
            <person name="Labutti K."/>
            <person name="Pangilinan J."/>
            <person name="Lipzen A."/>
            <person name="Riley R."/>
            <person name="Andreopoulos W."/>
            <person name="He G."/>
            <person name="Johnson J."/>
            <person name="Barry K.W."/>
            <person name="Grigoriev I.V."/>
            <person name="Nagy L."/>
            <person name="Hibbett D."/>
            <person name="Henrissat B."/>
            <person name="Matheny P.B."/>
            <person name="Labbe J."/>
            <person name="Martin F."/>
        </authorList>
    </citation>
    <scope>NUCLEOTIDE SEQUENCE</scope>
    <source>
        <strain evidence="1">FP105234-sp</strain>
    </source>
</reference>
<evidence type="ECO:0000313" key="2">
    <source>
        <dbReference type="Proteomes" id="UP000814033"/>
    </source>
</evidence>
<organism evidence="1 2">
    <name type="scientific">Auriscalpium vulgare</name>
    <dbReference type="NCBI Taxonomy" id="40419"/>
    <lineage>
        <taxon>Eukaryota</taxon>
        <taxon>Fungi</taxon>
        <taxon>Dikarya</taxon>
        <taxon>Basidiomycota</taxon>
        <taxon>Agaricomycotina</taxon>
        <taxon>Agaricomycetes</taxon>
        <taxon>Russulales</taxon>
        <taxon>Auriscalpiaceae</taxon>
        <taxon>Auriscalpium</taxon>
    </lineage>
</organism>
<sequence length="307" mass="33599">MGGDVADPGAHSDPYSRRVKLVKAAATRNGSLQTRLSPFPPSAPLQARPLACFRTQDRAEEPAKEEAEDAEERKHKERGRALAPRRRARRAPDPARRDLRRRRRRRGGRDGAGPEPRRAGGRLPVARAVAGEERQLKEQQGKARREEEERVCKATSCCNHAAAAIQVIGMPLAAHTHPQAPALPPSLLASSQDLWAKQAPATATSSEWDRGWVQKEATAAAAASKATEDEAIKAAQKDNKAVDEAEFYSDEGRRRRRCSRDAAPADPYTPIGREGFYFGLGKSATVQPISFTGRRVQAREVAACHRG</sequence>
<reference evidence="1" key="2">
    <citation type="journal article" date="2022" name="New Phytol.">
        <title>Evolutionary transition to the ectomycorrhizal habit in the genomes of a hyperdiverse lineage of mushroom-forming fungi.</title>
        <authorList>
            <person name="Looney B."/>
            <person name="Miyauchi S."/>
            <person name="Morin E."/>
            <person name="Drula E."/>
            <person name="Courty P.E."/>
            <person name="Kohler A."/>
            <person name="Kuo A."/>
            <person name="LaButti K."/>
            <person name="Pangilinan J."/>
            <person name="Lipzen A."/>
            <person name="Riley R."/>
            <person name="Andreopoulos W."/>
            <person name="He G."/>
            <person name="Johnson J."/>
            <person name="Nolan M."/>
            <person name="Tritt A."/>
            <person name="Barry K.W."/>
            <person name="Grigoriev I.V."/>
            <person name="Nagy L.G."/>
            <person name="Hibbett D."/>
            <person name="Henrissat B."/>
            <person name="Matheny P.B."/>
            <person name="Labbe J."/>
            <person name="Martin F.M."/>
        </authorList>
    </citation>
    <scope>NUCLEOTIDE SEQUENCE</scope>
    <source>
        <strain evidence="1">FP105234-sp</strain>
    </source>
</reference>
<dbReference type="Proteomes" id="UP000814033">
    <property type="component" value="Unassembled WGS sequence"/>
</dbReference>
<accession>A0ACB8R3B6</accession>
<name>A0ACB8R3B6_9AGAM</name>
<gene>
    <name evidence="1" type="ORF">FA95DRAFT_1613404</name>
</gene>
<comment type="caution">
    <text evidence="1">The sequence shown here is derived from an EMBL/GenBank/DDBJ whole genome shotgun (WGS) entry which is preliminary data.</text>
</comment>
<dbReference type="EMBL" id="MU276505">
    <property type="protein sequence ID" value="KAI0038420.1"/>
    <property type="molecule type" value="Genomic_DNA"/>
</dbReference>
<keyword evidence="2" id="KW-1185">Reference proteome</keyword>
<evidence type="ECO:0000313" key="1">
    <source>
        <dbReference type="EMBL" id="KAI0038420.1"/>
    </source>
</evidence>